<dbReference type="InterPro" id="IPR049539">
    <property type="entry name" value="SPL"/>
</dbReference>
<dbReference type="GO" id="GO:0003913">
    <property type="term" value="F:DNA photolyase activity"/>
    <property type="evidence" value="ECO:0007669"/>
    <property type="project" value="TreeGrafter"/>
</dbReference>
<dbReference type="GO" id="GO:0042601">
    <property type="term" value="C:endospore-forming forespore"/>
    <property type="evidence" value="ECO:0007669"/>
    <property type="project" value="TreeGrafter"/>
</dbReference>
<sequence length="176" mass="19937">MSKPLKTLIHTALPSEARPLIQTLKLQQNSFFPKIYENDETLLVISGMGKANTLEALTDIFQSYTFERAINVGIAGCRDESYEIGTLFCTTHDLKKSHEGDITTVEQPLDNKEALETLLVDMECEHFLKVASKHLPKEQCMVFKVVSDYCNTSIPKKSFVIELIQKHVQTIQGYIK</sequence>
<dbReference type="EMBL" id="PDKN01000004">
    <property type="protein sequence ID" value="RXJ57670.1"/>
    <property type="molecule type" value="Genomic_DNA"/>
</dbReference>
<dbReference type="RefSeq" id="WP_128996242.1">
    <property type="nucleotide sequence ID" value="NZ_PDKN01000004.1"/>
</dbReference>
<dbReference type="GO" id="GO:0009116">
    <property type="term" value="P:nucleoside metabolic process"/>
    <property type="evidence" value="ECO:0007669"/>
    <property type="project" value="InterPro"/>
</dbReference>
<reference evidence="1 2" key="1">
    <citation type="submission" date="2017-10" db="EMBL/GenBank/DDBJ databases">
        <title>Genomics of the genus Arcobacter.</title>
        <authorList>
            <person name="Perez-Cataluna A."/>
            <person name="Figueras M.J."/>
        </authorList>
    </citation>
    <scope>NUCLEOTIDE SEQUENCE [LARGE SCALE GENOMIC DNA]</scope>
    <source>
        <strain evidence="1 2">CECT 8987</strain>
    </source>
</reference>
<dbReference type="AlphaFoldDB" id="A0A4V1LNY8"/>
<dbReference type="PANTHER" id="PTHR37822:SF2">
    <property type="entry name" value="SPORE PHOTOPRODUCT LYASE"/>
    <property type="match status" value="1"/>
</dbReference>
<dbReference type="PANTHER" id="PTHR37822">
    <property type="entry name" value="SPORE PHOTOPRODUCT LYASE-RELATED"/>
    <property type="match status" value="1"/>
</dbReference>
<protein>
    <recommendedName>
        <fullName evidence="3">Nucleoside phosphorylase domain-containing protein</fullName>
    </recommendedName>
</protein>
<accession>A0A4V1LNY8</accession>
<name>A0A4V1LNY8_9BACT</name>
<evidence type="ECO:0000313" key="2">
    <source>
        <dbReference type="Proteomes" id="UP000290657"/>
    </source>
</evidence>
<dbReference type="GO" id="GO:0051539">
    <property type="term" value="F:4 iron, 4 sulfur cluster binding"/>
    <property type="evidence" value="ECO:0007669"/>
    <property type="project" value="TreeGrafter"/>
</dbReference>
<gene>
    <name evidence="1" type="ORF">CRV04_07620</name>
</gene>
<dbReference type="InterPro" id="IPR035994">
    <property type="entry name" value="Nucleoside_phosphorylase_sf"/>
</dbReference>
<evidence type="ECO:0008006" key="3">
    <source>
        <dbReference type="Google" id="ProtNLM"/>
    </source>
</evidence>
<dbReference type="OrthoDB" id="5339323at2"/>
<evidence type="ECO:0000313" key="1">
    <source>
        <dbReference type="EMBL" id="RXJ57670.1"/>
    </source>
</evidence>
<keyword evidence="2" id="KW-1185">Reference proteome</keyword>
<dbReference type="SUPFAM" id="SSF53167">
    <property type="entry name" value="Purine and uridine phosphorylases"/>
    <property type="match status" value="1"/>
</dbReference>
<dbReference type="Proteomes" id="UP000290657">
    <property type="component" value="Unassembled WGS sequence"/>
</dbReference>
<dbReference type="GO" id="GO:1904047">
    <property type="term" value="F:S-adenosyl-L-methionine binding"/>
    <property type="evidence" value="ECO:0007669"/>
    <property type="project" value="TreeGrafter"/>
</dbReference>
<organism evidence="1 2">
    <name type="scientific">Candidatus Marinarcus aquaticus</name>
    <dbReference type="NCBI Taxonomy" id="2044504"/>
    <lineage>
        <taxon>Bacteria</taxon>
        <taxon>Pseudomonadati</taxon>
        <taxon>Campylobacterota</taxon>
        <taxon>Epsilonproteobacteria</taxon>
        <taxon>Campylobacterales</taxon>
        <taxon>Arcobacteraceae</taxon>
        <taxon>Candidatus Marinarcus</taxon>
    </lineage>
</organism>
<proteinExistence type="predicted"/>
<dbReference type="Gene3D" id="3.40.50.1580">
    <property type="entry name" value="Nucleoside phosphorylase domain"/>
    <property type="match status" value="2"/>
</dbReference>
<comment type="caution">
    <text evidence="1">The sequence shown here is derived from an EMBL/GenBank/DDBJ whole genome shotgun (WGS) entry which is preliminary data.</text>
</comment>